<dbReference type="InterPro" id="IPR004875">
    <property type="entry name" value="DDE_SF_endonuclease_dom"/>
</dbReference>
<protein>
    <recommendedName>
        <fullName evidence="2">DDE-1 domain-containing protein</fullName>
    </recommendedName>
</protein>
<dbReference type="GO" id="GO:0005634">
    <property type="term" value="C:nucleus"/>
    <property type="evidence" value="ECO:0007669"/>
    <property type="project" value="TreeGrafter"/>
</dbReference>
<feature type="compositionally biased region" description="Polar residues" evidence="1">
    <location>
        <begin position="446"/>
        <end position="466"/>
    </location>
</feature>
<dbReference type="PANTHER" id="PTHR19303:SF74">
    <property type="entry name" value="POGO TRANSPOSABLE ELEMENT WITH KRAB DOMAIN"/>
    <property type="match status" value="1"/>
</dbReference>
<evidence type="ECO:0000256" key="1">
    <source>
        <dbReference type="SAM" id="MobiDB-lite"/>
    </source>
</evidence>
<dbReference type="Proteomes" id="UP001283361">
    <property type="component" value="Unassembled WGS sequence"/>
</dbReference>
<dbReference type="InterPro" id="IPR036397">
    <property type="entry name" value="RNaseH_sf"/>
</dbReference>
<dbReference type="Pfam" id="PF03184">
    <property type="entry name" value="DDE_1"/>
    <property type="match status" value="1"/>
</dbReference>
<dbReference type="EMBL" id="JAWDGP010006106">
    <property type="protein sequence ID" value="KAK3747155.1"/>
    <property type="molecule type" value="Genomic_DNA"/>
</dbReference>
<evidence type="ECO:0000313" key="4">
    <source>
        <dbReference type="Proteomes" id="UP001283361"/>
    </source>
</evidence>
<evidence type="ECO:0000259" key="2">
    <source>
        <dbReference type="Pfam" id="PF03184"/>
    </source>
</evidence>
<dbReference type="Gene3D" id="3.30.420.10">
    <property type="entry name" value="Ribonuclease H-like superfamily/Ribonuclease H"/>
    <property type="match status" value="1"/>
</dbReference>
<proteinExistence type="predicted"/>
<gene>
    <name evidence="3" type="ORF">RRG08_035701</name>
</gene>
<feature type="domain" description="DDE-1" evidence="2">
    <location>
        <begin position="212"/>
        <end position="380"/>
    </location>
</feature>
<name>A0AAE0YJ05_9GAST</name>
<organism evidence="3 4">
    <name type="scientific">Elysia crispata</name>
    <name type="common">lettuce slug</name>
    <dbReference type="NCBI Taxonomy" id="231223"/>
    <lineage>
        <taxon>Eukaryota</taxon>
        <taxon>Metazoa</taxon>
        <taxon>Spiralia</taxon>
        <taxon>Lophotrochozoa</taxon>
        <taxon>Mollusca</taxon>
        <taxon>Gastropoda</taxon>
        <taxon>Heterobranchia</taxon>
        <taxon>Euthyneura</taxon>
        <taxon>Panpulmonata</taxon>
        <taxon>Sacoglossa</taxon>
        <taxon>Placobranchoidea</taxon>
        <taxon>Plakobranchidae</taxon>
        <taxon>Elysia</taxon>
    </lineage>
</organism>
<comment type="caution">
    <text evidence="3">The sequence shown here is derived from an EMBL/GenBank/DDBJ whole genome shotgun (WGS) entry which is preliminary data.</text>
</comment>
<dbReference type="GO" id="GO:0003677">
    <property type="term" value="F:DNA binding"/>
    <property type="evidence" value="ECO:0007669"/>
    <property type="project" value="TreeGrafter"/>
</dbReference>
<dbReference type="AlphaFoldDB" id="A0AAE0YJ05"/>
<sequence length="625" mass="69689">MVRTTNRGTFMLIAEDDVINKKISLRKAAANHQLNYKTLSRYVQLKGKAETEIPKTVGYQKTRLVFTEEIEVQLVEYLITASKIFHGLTMKELQVLAYELADSNNIPMPASWAENGHAGIDWARGFMNRHGKELSLRTPEATSLQRMTSFNRHNVNTFYNNLEEALKNGFTADNIWNIDETGVTTVQSPTKQIAKKGDKRVGAVVAQERGTLVTVCCGISACGNHIPPFLIFPRVNARDHWRMMLPPGSLVEGHPKATGWMTRENILSYLKHFVKHTKLTEHSPVLLLLDNHQSHISLDAINYCREHHVTMLSFPPHCSHELQPLDKTVYGPFKTFCNQAADRWCRDATNRGKPMTIHTLPSIVNYGFTHAFSQKNILSGFKSTGIYPFDRNVIPEDRYLPSYKTDRPLPETESNAGCSPSTVSTEIAITVAEATAQASMATAETPGSTAAGTTVSIPKASATTPETPKDKTFVSFLSPFALRPFGKAPPRKQTKRNSDTDNFSEDEECDGKLQLKNPDSVTETVRKDDYVLAAFEQKGGIQYLLGIAIADENEDSDGDVELHVSFMRKSSKVENKFVKLNVEDIGSVPKHNIHAILPPPVATGTSRTKSGLVFNIDFSKIELWR</sequence>
<keyword evidence="4" id="KW-1185">Reference proteome</keyword>
<reference evidence="3" key="1">
    <citation type="journal article" date="2023" name="G3 (Bethesda)">
        <title>A reference genome for the long-term kleptoplast-retaining sea slug Elysia crispata morphotype clarki.</title>
        <authorList>
            <person name="Eastman K.E."/>
            <person name="Pendleton A.L."/>
            <person name="Shaikh M.A."/>
            <person name="Suttiyut T."/>
            <person name="Ogas R."/>
            <person name="Tomko P."/>
            <person name="Gavelis G."/>
            <person name="Widhalm J.R."/>
            <person name="Wisecaver J.H."/>
        </authorList>
    </citation>
    <scope>NUCLEOTIDE SEQUENCE</scope>
    <source>
        <strain evidence="3">ECLA1</strain>
    </source>
</reference>
<accession>A0AAE0YJ05</accession>
<dbReference type="InterPro" id="IPR050863">
    <property type="entry name" value="CenT-Element_Derived"/>
</dbReference>
<evidence type="ECO:0000313" key="3">
    <source>
        <dbReference type="EMBL" id="KAK3747155.1"/>
    </source>
</evidence>
<dbReference type="PANTHER" id="PTHR19303">
    <property type="entry name" value="TRANSPOSON"/>
    <property type="match status" value="1"/>
</dbReference>
<feature type="region of interest" description="Disordered" evidence="1">
    <location>
        <begin position="484"/>
        <end position="515"/>
    </location>
</feature>
<feature type="region of interest" description="Disordered" evidence="1">
    <location>
        <begin position="440"/>
        <end position="471"/>
    </location>
</feature>